<dbReference type="Pfam" id="PF02617">
    <property type="entry name" value="ClpS"/>
    <property type="match status" value="1"/>
</dbReference>
<keyword evidence="4" id="KW-1185">Reference proteome</keyword>
<protein>
    <recommendedName>
        <fullName evidence="2">Adaptor protein ClpS core domain-containing protein</fullName>
    </recommendedName>
</protein>
<dbReference type="PANTHER" id="PTHR33473:SF17">
    <property type="entry name" value="ATP-DEPENDENT CLP PROTEASE ADAPTER PROTEIN CLPS1, CHLOROPLASTIC"/>
    <property type="match status" value="1"/>
</dbReference>
<dbReference type="SUPFAM" id="SSF54736">
    <property type="entry name" value="ClpS-like"/>
    <property type="match status" value="1"/>
</dbReference>
<dbReference type="InterPro" id="IPR014719">
    <property type="entry name" value="Ribosomal_bL12_C/ClpS-like"/>
</dbReference>
<dbReference type="InterPro" id="IPR003769">
    <property type="entry name" value="ClpS_core"/>
</dbReference>
<feature type="chain" id="PRO_5044753392" description="Adaptor protein ClpS core domain-containing protein" evidence="1">
    <location>
        <begin position="23"/>
        <end position="157"/>
    </location>
</feature>
<evidence type="ECO:0000256" key="1">
    <source>
        <dbReference type="SAM" id="SignalP"/>
    </source>
</evidence>
<proteinExistence type="predicted"/>
<dbReference type="AlphaFoldDB" id="A0ABD3PSG9"/>
<dbReference type="InterPro" id="IPR022935">
    <property type="entry name" value="ClpS"/>
</dbReference>
<evidence type="ECO:0000313" key="4">
    <source>
        <dbReference type="Proteomes" id="UP001516023"/>
    </source>
</evidence>
<comment type="caution">
    <text evidence="3">The sequence shown here is derived from an EMBL/GenBank/DDBJ whole genome shotgun (WGS) entry which is preliminary data.</text>
</comment>
<keyword evidence="1" id="KW-0732">Signal</keyword>
<dbReference type="PANTHER" id="PTHR33473">
    <property type="entry name" value="ATP-DEPENDENT CLP PROTEASE ADAPTER PROTEIN CLPS1, CHLOROPLASTIC"/>
    <property type="match status" value="1"/>
</dbReference>
<feature type="domain" description="Adaptor protein ClpS core" evidence="2">
    <location>
        <begin position="76"/>
        <end position="141"/>
    </location>
</feature>
<evidence type="ECO:0000259" key="2">
    <source>
        <dbReference type="Pfam" id="PF02617"/>
    </source>
</evidence>
<accession>A0ABD3PSG9</accession>
<dbReference type="EMBL" id="JABMIG020000120">
    <property type="protein sequence ID" value="KAL3790932.1"/>
    <property type="molecule type" value="Genomic_DNA"/>
</dbReference>
<reference evidence="3 4" key="1">
    <citation type="journal article" date="2020" name="G3 (Bethesda)">
        <title>Improved Reference Genome for Cyclotella cryptica CCMP332, a Model for Cell Wall Morphogenesis, Salinity Adaptation, and Lipid Production in Diatoms (Bacillariophyta).</title>
        <authorList>
            <person name="Roberts W.R."/>
            <person name="Downey K.M."/>
            <person name="Ruck E.C."/>
            <person name="Traller J.C."/>
            <person name="Alverson A.J."/>
        </authorList>
    </citation>
    <scope>NUCLEOTIDE SEQUENCE [LARGE SCALE GENOMIC DNA]</scope>
    <source>
        <strain evidence="3 4">CCMP332</strain>
    </source>
</reference>
<dbReference type="Proteomes" id="UP001516023">
    <property type="component" value="Unassembled WGS sequence"/>
</dbReference>
<organism evidence="3 4">
    <name type="scientific">Cyclotella cryptica</name>
    <dbReference type="NCBI Taxonomy" id="29204"/>
    <lineage>
        <taxon>Eukaryota</taxon>
        <taxon>Sar</taxon>
        <taxon>Stramenopiles</taxon>
        <taxon>Ochrophyta</taxon>
        <taxon>Bacillariophyta</taxon>
        <taxon>Coscinodiscophyceae</taxon>
        <taxon>Thalassiosirophycidae</taxon>
        <taxon>Stephanodiscales</taxon>
        <taxon>Stephanodiscaceae</taxon>
        <taxon>Cyclotella</taxon>
    </lineage>
</organism>
<evidence type="ECO:0000313" key="3">
    <source>
        <dbReference type="EMBL" id="KAL3790932.1"/>
    </source>
</evidence>
<name>A0ABD3PSG9_9STRA</name>
<sequence>MISPVKLIVAFAVALRLGLSSAFVPFQVSPLSARSVQANEMRSVGSLYIALAPAAPTKTPDLEIIQGSDSDEMSAKEPMWLVRLYNDPMNKREFVARCLVEICGLDDGMAFSVMMQAHQNGLSVIGKYMKEVAELYKERLQGEGLFVDMVPAEDEEG</sequence>
<dbReference type="Gene3D" id="3.30.1390.10">
    <property type="match status" value="1"/>
</dbReference>
<feature type="signal peptide" evidence="1">
    <location>
        <begin position="1"/>
        <end position="22"/>
    </location>
</feature>
<gene>
    <name evidence="3" type="ORF">HJC23_004914</name>
</gene>